<dbReference type="PANTHER" id="PTHR34075">
    <property type="entry name" value="BLR3430 PROTEIN"/>
    <property type="match status" value="1"/>
</dbReference>
<sequence>MHDTQESALLAEVRERGERHLRSVAASDQQALMSDLAPDRWKQIVTSLRLPAPVTATEVVDVRIGDSGLPETVLRYTGEDGEVRDVRSRWKRHEDGSLRIIAARNLPVQRPLPVEFAAADSLAAEHFAGMNRGQLMIQRCASCRRWIWGPRRLCPSCRSFDLHYEQVPAEGRIYSWTRTTQPFHPGVAGNVPNVIVLAELPHAGNVRVLGLLIDDESRDPVIGEQVIARYEEVAPGHQMLRWQLTGQSTKAEHPTKAERTEQAEQIQETQQAGLSRVEGGAE</sequence>
<evidence type="ECO:0000313" key="5">
    <source>
        <dbReference type="Proteomes" id="UP001501586"/>
    </source>
</evidence>
<organism evidence="4 5">
    <name type="scientific">Brevibacterium daeguense</name>
    <dbReference type="NCBI Taxonomy" id="909936"/>
    <lineage>
        <taxon>Bacteria</taxon>
        <taxon>Bacillati</taxon>
        <taxon>Actinomycetota</taxon>
        <taxon>Actinomycetes</taxon>
        <taxon>Micrococcales</taxon>
        <taxon>Brevibacteriaceae</taxon>
        <taxon>Brevibacterium</taxon>
    </lineage>
</organism>
<dbReference type="InterPro" id="IPR002878">
    <property type="entry name" value="ChsH2_C"/>
</dbReference>
<dbReference type="Proteomes" id="UP001501586">
    <property type="component" value="Unassembled WGS sequence"/>
</dbReference>
<feature type="region of interest" description="Disordered" evidence="1">
    <location>
        <begin position="245"/>
        <end position="282"/>
    </location>
</feature>
<proteinExistence type="predicted"/>
<accession>A0ABP8EFK1</accession>
<feature type="compositionally biased region" description="Low complexity" evidence="1">
    <location>
        <begin position="263"/>
        <end position="272"/>
    </location>
</feature>
<keyword evidence="5" id="KW-1185">Reference proteome</keyword>
<dbReference type="InterPro" id="IPR022002">
    <property type="entry name" value="ChsH2_Znr"/>
</dbReference>
<feature type="domain" description="ChsH2 C-terminal OB-fold" evidence="2">
    <location>
        <begin position="165"/>
        <end position="228"/>
    </location>
</feature>
<dbReference type="Pfam" id="PF01796">
    <property type="entry name" value="OB_ChsH2_C"/>
    <property type="match status" value="1"/>
</dbReference>
<evidence type="ECO:0000256" key="1">
    <source>
        <dbReference type="SAM" id="MobiDB-lite"/>
    </source>
</evidence>
<evidence type="ECO:0008006" key="6">
    <source>
        <dbReference type="Google" id="ProtNLM"/>
    </source>
</evidence>
<dbReference type="EMBL" id="BAABAZ010000003">
    <property type="protein sequence ID" value="GAA4282646.1"/>
    <property type="molecule type" value="Genomic_DNA"/>
</dbReference>
<dbReference type="InterPro" id="IPR012340">
    <property type="entry name" value="NA-bd_OB-fold"/>
</dbReference>
<dbReference type="Gene3D" id="6.10.30.10">
    <property type="match status" value="1"/>
</dbReference>
<gene>
    <name evidence="4" type="ORF">GCM10022261_01770</name>
</gene>
<evidence type="ECO:0000259" key="3">
    <source>
        <dbReference type="Pfam" id="PF12172"/>
    </source>
</evidence>
<feature type="domain" description="ChsH2 rubredoxin-like zinc ribbon" evidence="3">
    <location>
        <begin position="131"/>
        <end position="162"/>
    </location>
</feature>
<protein>
    <recommendedName>
        <fullName evidence="6">DUF35 domain-containing protein</fullName>
    </recommendedName>
</protein>
<reference evidence="5" key="1">
    <citation type="journal article" date="2019" name="Int. J. Syst. Evol. Microbiol.">
        <title>The Global Catalogue of Microorganisms (GCM) 10K type strain sequencing project: providing services to taxonomists for standard genome sequencing and annotation.</title>
        <authorList>
            <consortium name="The Broad Institute Genomics Platform"/>
            <consortium name="The Broad Institute Genome Sequencing Center for Infectious Disease"/>
            <person name="Wu L."/>
            <person name="Ma J."/>
        </authorList>
    </citation>
    <scope>NUCLEOTIDE SEQUENCE [LARGE SCALE GENOMIC DNA]</scope>
    <source>
        <strain evidence="5">JCM 17458</strain>
    </source>
</reference>
<dbReference type="SUPFAM" id="SSF50249">
    <property type="entry name" value="Nucleic acid-binding proteins"/>
    <property type="match status" value="1"/>
</dbReference>
<feature type="compositionally biased region" description="Basic and acidic residues" evidence="1">
    <location>
        <begin position="250"/>
        <end position="262"/>
    </location>
</feature>
<dbReference type="Pfam" id="PF12172">
    <property type="entry name" value="zf-ChsH2"/>
    <property type="match status" value="1"/>
</dbReference>
<evidence type="ECO:0000259" key="2">
    <source>
        <dbReference type="Pfam" id="PF01796"/>
    </source>
</evidence>
<dbReference type="InterPro" id="IPR052513">
    <property type="entry name" value="Thioester_dehydratase-like"/>
</dbReference>
<dbReference type="RefSeq" id="WP_236865082.1">
    <property type="nucleotide sequence ID" value="NZ_BAABAZ010000003.1"/>
</dbReference>
<dbReference type="PANTHER" id="PTHR34075:SF5">
    <property type="entry name" value="BLR3430 PROTEIN"/>
    <property type="match status" value="1"/>
</dbReference>
<evidence type="ECO:0000313" key="4">
    <source>
        <dbReference type="EMBL" id="GAA4282646.1"/>
    </source>
</evidence>
<name>A0ABP8EFK1_9MICO</name>
<comment type="caution">
    <text evidence="4">The sequence shown here is derived from an EMBL/GenBank/DDBJ whole genome shotgun (WGS) entry which is preliminary data.</text>
</comment>